<feature type="region of interest" description="Disordered" evidence="1">
    <location>
        <begin position="571"/>
        <end position="599"/>
    </location>
</feature>
<feature type="region of interest" description="Disordered" evidence="1">
    <location>
        <begin position="1157"/>
        <end position="1185"/>
    </location>
</feature>
<feature type="compositionally biased region" description="Polar residues" evidence="1">
    <location>
        <begin position="453"/>
        <end position="475"/>
    </location>
</feature>
<gene>
    <name evidence="2" type="ORF">KI688_006198</name>
</gene>
<feature type="region of interest" description="Disordered" evidence="1">
    <location>
        <begin position="1202"/>
        <end position="1274"/>
    </location>
</feature>
<feature type="region of interest" description="Disordered" evidence="1">
    <location>
        <begin position="222"/>
        <end position="248"/>
    </location>
</feature>
<reference evidence="2" key="1">
    <citation type="submission" date="2021-06" db="EMBL/GenBank/DDBJ databases">
        <title>Genome Sequence of Mortierella hyaline Strain SCG-10, a Cold-Adapted, Nitrate-Reducing Fungus Isolated from Soil in Minnesota, USA.</title>
        <authorList>
            <person name="Aldossari N."/>
        </authorList>
    </citation>
    <scope>NUCLEOTIDE SEQUENCE</scope>
    <source>
        <strain evidence="2">SCG-10</strain>
    </source>
</reference>
<feature type="region of interest" description="Disordered" evidence="1">
    <location>
        <begin position="1094"/>
        <end position="1113"/>
    </location>
</feature>
<feature type="compositionally biased region" description="Polar residues" evidence="1">
    <location>
        <begin position="711"/>
        <end position="722"/>
    </location>
</feature>
<feature type="compositionally biased region" description="Basic and acidic residues" evidence="1">
    <location>
        <begin position="575"/>
        <end position="584"/>
    </location>
</feature>
<feature type="region of interest" description="Disordered" evidence="1">
    <location>
        <begin position="711"/>
        <end position="832"/>
    </location>
</feature>
<dbReference type="Proteomes" id="UP000707451">
    <property type="component" value="Unassembled WGS sequence"/>
</dbReference>
<feature type="region of interest" description="Disordered" evidence="1">
    <location>
        <begin position="1045"/>
        <end position="1070"/>
    </location>
</feature>
<dbReference type="AlphaFoldDB" id="A0A9P8BWU9"/>
<feature type="compositionally biased region" description="Low complexity" evidence="1">
    <location>
        <begin position="142"/>
        <end position="157"/>
    </location>
</feature>
<feature type="compositionally biased region" description="Polar residues" evidence="1">
    <location>
        <begin position="585"/>
        <end position="599"/>
    </location>
</feature>
<feature type="compositionally biased region" description="Polar residues" evidence="1">
    <location>
        <begin position="1162"/>
        <end position="1185"/>
    </location>
</feature>
<dbReference type="EMBL" id="JAHRHY010000002">
    <property type="protein sequence ID" value="KAG9071979.1"/>
    <property type="molecule type" value="Genomic_DNA"/>
</dbReference>
<feature type="compositionally biased region" description="Low complexity" evidence="1">
    <location>
        <begin position="87"/>
        <end position="104"/>
    </location>
</feature>
<feature type="region of interest" description="Disordered" evidence="1">
    <location>
        <begin position="444"/>
        <end position="536"/>
    </location>
</feature>
<comment type="caution">
    <text evidence="2">The sequence shown here is derived from an EMBL/GenBank/DDBJ whole genome shotgun (WGS) entry which is preliminary data.</text>
</comment>
<feature type="compositionally biased region" description="Polar residues" evidence="1">
    <location>
        <begin position="613"/>
        <end position="624"/>
    </location>
</feature>
<feature type="compositionally biased region" description="Basic and acidic residues" evidence="1">
    <location>
        <begin position="762"/>
        <end position="783"/>
    </location>
</feature>
<dbReference type="OrthoDB" id="2427068at2759"/>
<feature type="region of interest" description="Disordered" evidence="1">
    <location>
        <begin position="848"/>
        <end position="869"/>
    </location>
</feature>
<feature type="compositionally biased region" description="Polar residues" evidence="1">
    <location>
        <begin position="1265"/>
        <end position="1274"/>
    </location>
</feature>
<evidence type="ECO:0000313" key="2">
    <source>
        <dbReference type="EMBL" id="KAG9071979.1"/>
    </source>
</evidence>
<name>A0A9P8BWU9_9FUNG</name>
<feature type="region of interest" description="Disordered" evidence="1">
    <location>
        <begin position="613"/>
        <end position="695"/>
    </location>
</feature>
<evidence type="ECO:0000313" key="3">
    <source>
        <dbReference type="Proteomes" id="UP000707451"/>
    </source>
</evidence>
<feature type="compositionally biased region" description="Basic and acidic residues" evidence="1">
    <location>
        <begin position="645"/>
        <end position="654"/>
    </location>
</feature>
<protein>
    <submittedName>
        <fullName evidence="2">Uncharacterized protein</fullName>
    </submittedName>
</protein>
<feature type="compositionally biased region" description="Low complexity" evidence="1">
    <location>
        <begin position="527"/>
        <end position="536"/>
    </location>
</feature>
<feature type="compositionally biased region" description="Low complexity" evidence="1">
    <location>
        <begin position="1045"/>
        <end position="1055"/>
    </location>
</feature>
<feature type="compositionally biased region" description="Low complexity" evidence="1">
    <location>
        <begin position="679"/>
        <end position="693"/>
    </location>
</feature>
<proteinExistence type="predicted"/>
<feature type="region of interest" description="Disordered" evidence="1">
    <location>
        <begin position="302"/>
        <end position="321"/>
    </location>
</feature>
<feature type="region of interest" description="Disordered" evidence="1">
    <location>
        <begin position="87"/>
        <end position="162"/>
    </location>
</feature>
<sequence length="1274" mass="138150">MLQQQQQAQQLHGSTSNSVASLSSTIAASGLVLLPPPPLTFKNLTIHTSLLSTKQQLLQQQQQLQQLHHAQLNTALKKQQQQQQQQKQQQQLTQQQHQHQQQQHASQPGLSMEDCSPSALSEETVGEGERDGSKGAGGGSGHDSAAAISPSQSASLSTTRVTSPIPGTFSASGLALGGDSSIDHYPPPDQWNYTMTRYHASLIPLCQIEEPPTFYEGMDDHLPVETDNDDNDSFFLDDRDGRDKDNRDMDEATFFPLTKPHQSSKQQQTLQQQTTTTTMAGDAINFNHHQHDHGHYSQEFLQGPEQDYSNNNHPDSDHHSAIESTSCQLDLLSDKNEVDTSAAATASVTKHQRRRERTLGGSGEQIFFYDGNNLMHAKLYPDRLKGDTMSEGMAGTSMRASPGTATATIHSQEPLNSNKSKANGNNVHATTTTAALPVAATTTVVSSSKVNTDGQVKESQQPDAMHSALSQSAVQPLQIAAATNNEDKSRPRSRSRSRSRTRSRSGSRSRSVTRKSHTSSRSRSRSRSTASGAWSRTMSESLIRKEHNHFHQQPSSFPSAMTRPSILTRGFSADSKSRQDHEQRASQTGNGSATGSANRMATAKERFVALVTRSNGASTPVQNSKDAHGGNGMDGSSPLKGGGGGRRDSADDRSPILAQTHHRRQGSPSLSRTGRMEYSTLTASSTSPSPADTNLGFPYNNSSLLMSSDFARTSPANKSSNLRPLRGNGKPRPFSVATMEKLMSSNSQTAPARGGGLTQESSRQEKQNGDASPDRLEMLANDRHHTHHHHIHSNGGIGLHHHQQHRQSSVPITSHSNGQEHESLRSQMIGSGSHPLLTSFGTPAEASMASPAAGGGIGGDGRRRSMAGKGKDVERFLDREQGFKLVKTTYSEPITDNLTNSDGAGAGAGGASPPLHLHEHHIHYHYYCQHCPPLSQSNLDGIGEMEDCYGDRVPPAQMLRHSEGTVADAAAAARPIRRSGAENGFGAELCMSPIDFERQGFAPIGSPLEDPTVTTAAAAVKKNKVRSFLGTMTMTSSMRRRFFAEQNQEQKQQQQSPIGPPSGNNYDYDFYDRGQQQVHGTQRHQISPILTMGFEKSDGRRSGGYGASSFATMRVKPNQRRRVSLANLGLTDQFVDDNDDKQRRRQLQHMEFYDEYEEEFGTPSSNGRQRQQLQSPSPDGNPQQQRAKFLSRLKQFLLRPSPFAKNYSSTPPPPPASAPATNSGNLNETSSGRPYSSSSSSSAFMAGVGNSSGSTMQDVGAATTGAFTSHPTDT</sequence>
<organism evidence="2 3">
    <name type="scientific">Linnemannia hyalina</name>
    <dbReference type="NCBI Taxonomy" id="64524"/>
    <lineage>
        <taxon>Eukaryota</taxon>
        <taxon>Fungi</taxon>
        <taxon>Fungi incertae sedis</taxon>
        <taxon>Mucoromycota</taxon>
        <taxon>Mortierellomycotina</taxon>
        <taxon>Mortierellomycetes</taxon>
        <taxon>Mortierellales</taxon>
        <taxon>Mortierellaceae</taxon>
        <taxon>Linnemannia</taxon>
    </lineage>
</organism>
<keyword evidence="3" id="KW-1185">Reference proteome</keyword>
<feature type="compositionally biased region" description="Basic residues" evidence="1">
    <location>
        <begin position="491"/>
        <end position="526"/>
    </location>
</feature>
<feature type="compositionally biased region" description="Polar residues" evidence="1">
    <location>
        <begin position="806"/>
        <end position="817"/>
    </location>
</feature>
<evidence type="ECO:0000256" key="1">
    <source>
        <dbReference type="SAM" id="MobiDB-lite"/>
    </source>
</evidence>
<accession>A0A9P8BWU9</accession>
<feature type="compositionally biased region" description="Polar residues" evidence="1">
    <location>
        <begin position="1222"/>
        <end position="1235"/>
    </location>
</feature>
<feature type="compositionally biased region" description="Basic and acidic residues" evidence="1">
    <location>
        <begin position="236"/>
        <end position="248"/>
    </location>
</feature>